<dbReference type="SMART" id="SM00226">
    <property type="entry name" value="LMWPc"/>
    <property type="match status" value="1"/>
</dbReference>
<dbReference type="PANTHER" id="PTHR43428">
    <property type="entry name" value="ARSENATE REDUCTASE"/>
    <property type="match status" value="1"/>
</dbReference>
<organism evidence="3 4">
    <name type="scientific">Candidatus Parvarchaeum acidiphilum ARMAN-4</name>
    <dbReference type="NCBI Taxonomy" id="662760"/>
    <lineage>
        <taxon>Archaea</taxon>
        <taxon>Candidatus Parvarchaeota</taxon>
        <taxon>Candidatus Parvarchaeum</taxon>
    </lineage>
</organism>
<evidence type="ECO:0000259" key="2">
    <source>
        <dbReference type="SMART" id="SM00226"/>
    </source>
</evidence>
<dbReference type="Proteomes" id="UP000009375">
    <property type="component" value="Unassembled WGS sequence"/>
</dbReference>
<keyword evidence="1" id="KW-0059">Arsenical resistance</keyword>
<dbReference type="GO" id="GO:0046685">
    <property type="term" value="P:response to arsenic-containing substance"/>
    <property type="evidence" value="ECO:0007669"/>
    <property type="project" value="UniProtKB-KW"/>
</dbReference>
<evidence type="ECO:0000256" key="1">
    <source>
        <dbReference type="ARBA" id="ARBA00022849"/>
    </source>
</evidence>
<dbReference type="AlphaFoldDB" id="D2EFX9"/>
<reference evidence="3 4" key="1">
    <citation type="journal article" date="2010" name="Proc. Natl. Acad. Sci. U.S.A.">
        <title>Enigmatic, ultrasmall, uncultivated Archaea.</title>
        <authorList>
            <person name="Baker B.J."/>
            <person name="Comolli L.R."/>
            <person name="Dick G.J."/>
            <person name="Hauser L.J."/>
            <person name="Hyatt D."/>
            <person name="Dill B.D."/>
            <person name="Land M.L."/>
            <person name="Verberkmoes N.C."/>
            <person name="Hettich R.L."/>
            <person name="Banfield J.F."/>
        </authorList>
    </citation>
    <scope>NUCLEOTIDE SEQUENCE [LARGE SCALE GENOMIC DNA]</scope>
</reference>
<dbReference type="SUPFAM" id="SSF52788">
    <property type="entry name" value="Phosphotyrosine protein phosphatases I"/>
    <property type="match status" value="1"/>
</dbReference>
<dbReference type="InterPro" id="IPR036196">
    <property type="entry name" value="Ptyr_pPase_sf"/>
</dbReference>
<dbReference type="Pfam" id="PF01451">
    <property type="entry name" value="LMWPc"/>
    <property type="match status" value="1"/>
</dbReference>
<protein>
    <submittedName>
        <fullName evidence="3">Protein tyrosine phosphatase</fullName>
    </submittedName>
</protein>
<sequence length="135" mass="15274">MSFVLFICKYNTSRSQIAEALFNGLTKKHKALSVAGSSVGNGINPINIKLVQERFGIDMSRQIPKLPTLDLLKSADKIIIVCDPKDCILIPQSYIQKAEHWYIPELDGLSAEEKIKIIEDIYKKVKELISELDRK</sequence>
<dbReference type="EMBL" id="GG730050">
    <property type="protein sequence ID" value="EEZ92719.1"/>
    <property type="molecule type" value="Genomic_DNA"/>
</dbReference>
<evidence type="ECO:0000313" key="3">
    <source>
        <dbReference type="EMBL" id="EEZ92719.1"/>
    </source>
</evidence>
<dbReference type="PANTHER" id="PTHR43428:SF1">
    <property type="entry name" value="ARSENATE REDUCTASE"/>
    <property type="match status" value="1"/>
</dbReference>
<evidence type="ECO:0000313" key="4">
    <source>
        <dbReference type="Proteomes" id="UP000009375"/>
    </source>
</evidence>
<proteinExistence type="predicted"/>
<gene>
    <name evidence="3" type="ORF">BJBARM4_0660</name>
</gene>
<dbReference type="Gene3D" id="3.40.50.2300">
    <property type="match status" value="1"/>
</dbReference>
<dbReference type="InterPro" id="IPR023485">
    <property type="entry name" value="Ptyr_pPase"/>
</dbReference>
<name>D2EFX9_PARA4</name>
<feature type="domain" description="Phosphotyrosine protein phosphatase I" evidence="2">
    <location>
        <begin position="2"/>
        <end position="131"/>
    </location>
</feature>
<accession>D2EFX9</accession>